<dbReference type="VEuPathDB" id="MicrosporidiaDB:M153_1100027266"/>
<dbReference type="OrthoDB" id="66982at2759"/>
<sequence length="237" mass="27925">MSYQQSHVYTTEIKAMLYSFGDCKTPSNATAQRIETILKTQIRRFLSTCNDIRIIRGGKNINMEDIAFVIRKDPFKLQRLLDFVEFKNIKGKLESRIESTDSSELKDVEIPFPEKKALKYNWMTEVKGEDVFQLKRLAQIDKLTAEMSKEEYLYFAECRQSSFVYRKGKKFKEFLGFQNINDNIMDSLGYICFEMVYFLTDEIFKKRGVNQSKSNHITVEEVDETAYQISQDNKLFF</sequence>
<dbReference type="PANTHER" id="PTHR11380">
    <property type="entry name" value="TRANSCRIPTION INITIATION FACTOR TFIID/SUPT3-RELATED"/>
    <property type="match status" value="1"/>
</dbReference>
<keyword evidence="4" id="KW-0539">Nucleus</keyword>
<protein>
    <submittedName>
        <fullName evidence="6">Histone acetyltransferase PCAF/SAGA, subunit SUPT3H/SPT3</fullName>
    </submittedName>
</protein>
<evidence type="ECO:0000313" key="6">
    <source>
        <dbReference type="EMBL" id="KRH95245.1"/>
    </source>
</evidence>
<comment type="subcellular location">
    <subcellularLocation>
        <location evidence="1">Nucleus</location>
    </subcellularLocation>
</comment>
<evidence type="ECO:0000256" key="4">
    <source>
        <dbReference type="ARBA" id="ARBA00023242"/>
    </source>
</evidence>
<dbReference type="SUPFAM" id="SSF47113">
    <property type="entry name" value="Histone-fold"/>
    <property type="match status" value="1"/>
</dbReference>
<evidence type="ECO:0000256" key="2">
    <source>
        <dbReference type="ARBA" id="ARBA00023015"/>
    </source>
</evidence>
<dbReference type="PANTHER" id="PTHR11380:SF16">
    <property type="entry name" value="TRANSCRIPTION INITIATION PROTEIN SPT3 HOMOLOG"/>
    <property type="match status" value="1"/>
</dbReference>
<dbReference type="EMBL" id="LGUB01000002">
    <property type="protein sequence ID" value="KRH95245.1"/>
    <property type="molecule type" value="Genomic_DNA"/>
</dbReference>
<dbReference type="InterPro" id="IPR009072">
    <property type="entry name" value="Histone-fold"/>
</dbReference>
<dbReference type="GO" id="GO:0005634">
    <property type="term" value="C:nucleus"/>
    <property type="evidence" value="ECO:0007669"/>
    <property type="project" value="UniProtKB-SubCell"/>
</dbReference>
<name>A0A0R0M141_9MICR</name>
<dbReference type="GO" id="GO:0006366">
    <property type="term" value="P:transcription by RNA polymerase II"/>
    <property type="evidence" value="ECO:0007669"/>
    <property type="project" value="InterPro"/>
</dbReference>
<evidence type="ECO:0000313" key="7">
    <source>
        <dbReference type="Proteomes" id="UP000051530"/>
    </source>
</evidence>
<evidence type="ECO:0000256" key="1">
    <source>
        <dbReference type="ARBA" id="ARBA00004123"/>
    </source>
</evidence>
<dbReference type="Gene3D" id="1.10.20.10">
    <property type="entry name" value="Histone, subunit A"/>
    <property type="match status" value="1"/>
</dbReference>
<comment type="caution">
    <text evidence="6">The sequence shown here is derived from an EMBL/GenBank/DDBJ whole genome shotgun (WGS) entry which is preliminary data.</text>
</comment>
<dbReference type="InterPro" id="IPR003195">
    <property type="entry name" value="TFIID_TAF13"/>
</dbReference>
<organism evidence="6 7">
    <name type="scientific">Pseudoloma neurophilia</name>
    <dbReference type="NCBI Taxonomy" id="146866"/>
    <lineage>
        <taxon>Eukaryota</taxon>
        <taxon>Fungi</taxon>
        <taxon>Fungi incertae sedis</taxon>
        <taxon>Microsporidia</taxon>
        <taxon>Pseudoloma</taxon>
    </lineage>
</organism>
<keyword evidence="2" id="KW-0805">Transcription regulation</keyword>
<proteinExistence type="inferred from homology"/>
<dbReference type="CDD" id="cd07978">
    <property type="entry name" value="HFD_TAF13"/>
    <property type="match status" value="1"/>
</dbReference>
<dbReference type="AlphaFoldDB" id="A0A0R0M141"/>
<accession>A0A0R0M141</accession>
<comment type="similarity">
    <text evidence="5">Belongs to the SPT3 family.</text>
</comment>
<dbReference type="GO" id="GO:0016740">
    <property type="term" value="F:transferase activity"/>
    <property type="evidence" value="ECO:0007669"/>
    <property type="project" value="UniProtKB-KW"/>
</dbReference>
<evidence type="ECO:0000256" key="5">
    <source>
        <dbReference type="ARBA" id="ARBA00061274"/>
    </source>
</evidence>
<keyword evidence="7" id="KW-1185">Reference proteome</keyword>
<gene>
    <name evidence="6" type="ORF">M153_1100027266</name>
</gene>
<keyword evidence="3" id="KW-0804">Transcription</keyword>
<evidence type="ECO:0000256" key="3">
    <source>
        <dbReference type="ARBA" id="ARBA00023163"/>
    </source>
</evidence>
<dbReference type="Pfam" id="PF02269">
    <property type="entry name" value="TFIID-18kDa"/>
    <property type="match status" value="1"/>
</dbReference>
<reference evidence="6 7" key="1">
    <citation type="submission" date="2015-07" db="EMBL/GenBank/DDBJ databases">
        <title>The genome of Pseudoloma neurophilia, a relevant intracellular parasite of the zebrafish.</title>
        <authorList>
            <person name="Ndikumana S."/>
            <person name="Pelin A."/>
            <person name="Sanders J."/>
            <person name="Corradi N."/>
        </authorList>
    </citation>
    <scope>NUCLEOTIDE SEQUENCE [LARGE SCALE GENOMIC DNA]</scope>
    <source>
        <strain evidence="6 7">MK1</strain>
    </source>
</reference>
<keyword evidence="6" id="KW-0808">Transferase</keyword>
<dbReference type="Proteomes" id="UP000051530">
    <property type="component" value="Unassembled WGS sequence"/>
</dbReference>
<dbReference type="GO" id="GO:0046982">
    <property type="term" value="F:protein heterodimerization activity"/>
    <property type="evidence" value="ECO:0007669"/>
    <property type="project" value="InterPro"/>
</dbReference>